<feature type="region of interest" description="Disordered" evidence="2">
    <location>
        <begin position="277"/>
        <end position="297"/>
    </location>
</feature>
<evidence type="ECO:0000256" key="2">
    <source>
        <dbReference type="SAM" id="MobiDB-lite"/>
    </source>
</evidence>
<keyword evidence="3" id="KW-0472">Membrane</keyword>
<feature type="region of interest" description="Disordered" evidence="2">
    <location>
        <begin position="91"/>
        <end position="178"/>
    </location>
</feature>
<feature type="compositionally biased region" description="Low complexity" evidence="2">
    <location>
        <begin position="8"/>
        <end position="29"/>
    </location>
</feature>
<evidence type="ECO:0000256" key="3">
    <source>
        <dbReference type="SAM" id="Phobius"/>
    </source>
</evidence>
<accession>A0A9P7FWR1</accession>
<keyword evidence="3" id="KW-0812">Transmembrane</keyword>
<feature type="compositionally biased region" description="Low complexity" evidence="2">
    <location>
        <begin position="427"/>
        <end position="441"/>
    </location>
</feature>
<organism evidence="4 5">
    <name type="scientific">Sphagnurus paluster</name>
    <dbReference type="NCBI Taxonomy" id="117069"/>
    <lineage>
        <taxon>Eukaryota</taxon>
        <taxon>Fungi</taxon>
        <taxon>Dikarya</taxon>
        <taxon>Basidiomycota</taxon>
        <taxon>Agaricomycotina</taxon>
        <taxon>Agaricomycetes</taxon>
        <taxon>Agaricomycetidae</taxon>
        <taxon>Agaricales</taxon>
        <taxon>Tricholomatineae</taxon>
        <taxon>Lyophyllaceae</taxon>
        <taxon>Sphagnurus</taxon>
    </lineage>
</organism>
<dbReference type="PANTHER" id="PTHR13037">
    <property type="entry name" value="FORMIN"/>
    <property type="match status" value="1"/>
</dbReference>
<protein>
    <submittedName>
        <fullName evidence="4">Uncharacterized protein</fullName>
    </submittedName>
</protein>
<feature type="region of interest" description="Disordered" evidence="2">
    <location>
        <begin position="657"/>
        <end position="724"/>
    </location>
</feature>
<keyword evidence="3" id="KW-1133">Transmembrane helix</keyword>
<keyword evidence="1" id="KW-0945">Host-virus interaction</keyword>
<comment type="caution">
    <text evidence="4">The sequence shown here is derived from an EMBL/GenBank/DDBJ whole genome shotgun (WGS) entry which is preliminary data.</text>
</comment>
<feature type="transmembrane region" description="Helical" evidence="3">
    <location>
        <begin position="37"/>
        <end position="60"/>
    </location>
</feature>
<feature type="compositionally biased region" description="Basic and acidic residues" evidence="2">
    <location>
        <begin position="99"/>
        <end position="111"/>
    </location>
</feature>
<feature type="region of interest" description="Disordered" evidence="2">
    <location>
        <begin position="392"/>
        <end position="441"/>
    </location>
</feature>
<feature type="compositionally biased region" description="Polar residues" evidence="2">
    <location>
        <begin position="154"/>
        <end position="163"/>
    </location>
</feature>
<name>A0A9P7FWR1_9AGAR</name>
<evidence type="ECO:0000313" key="4">
    <source>
        <dbReference type="EMBL" id="KAG5636222.1"/>
    </source>
</evidence>
<dbReference type="OrthoDB" id="2563978at2759"/>
<sequence>MNPPPTLSPSYTLTPSHTSTSTPSPATSAANLSRGQLIGVVVASILGFIFLFILIILLYLCCKGRRKRRNPPFTMIHGGLDEGYEVVGPDGRVTWGEGSPRHSGEEADPFLRRGATGNADAEMGGRNRQSRSGNVPRVPVPQYPEPAPNGGSVGTKSSGTNSGYGEPINPTLNLDPRTTEELDRQRRGYMMSVEELERLDNQAAFPQNANFPSSYSPANYSPLIPPPRLVDPEIAWVPAPESLPFTSKSSQLSLSAYPDAHEPVTLLTARRVRVEDLASRTPPQSTQPLAGSSNRNSGGFLSNLGLGRLSWFKNLDGMGSGSRRNSRVATPVGDEDVEIGKALLAPEMTESQNSRRIGFGLGFDGDRPNSTASGRTTTTMYYDAHSSLPPTPVSGVTPITPLPPLPQPPPVPSFPPLPRAVTPPNRTSPSQQSQAPWASSTTVALSIAPTHLTHAPADRDLPDPSYSYSTSITNVNHGLPPGYDILDTPAPVAMSPFASTSSLSSLSQVREMTTGSSAGLSVHPFPPGLDALNNKSWAPSDLTSTTAATRINLNMDPTVVSLLSDQDNTPAISIDVLEEEPPTPGEGWRTLAAEQGFLDEHRRTFGQFVTPFGDLVDNTSLYSIPVHSPAGTGSAPNGSVGSRSAFSGQSLAISAGTGSVSSEAGKRGSPAMSAFGPRAPPSAHLTPERSAAQRLAPLGPEPQPQVPARRAPSPAPEPASPLSQFSQLQLANAPWVAGLDSDWTPT</sequence>
<evidence type="ECO:0000313" key="5">
    <source>
        <dbReference type="Proteomes" id="UP000717328"/>
    </source>
</evidence>
<keyword evidence="5" id="KW-1185">Reference proteome</keyword>
<proteinExistence type="predicted"/>
<feature type="compositionally biased region" description="Pro residues" evidence="2">
    <location>
        <begin position="400"/>
        <end position="418"/>
    </location>
</feature>
<reference evidence="4" key="2">
    <citation type="submission" date="2021-10" db="EMBL/GenBank/DDBJ databases">
        <title>Phylogenomics reveals ancestral predisposition of the termite-cultivated fungus Termitomyces towards a domesticated lifestyle.</title>
        <authorList>
            <person name="Auxier B."/>
            <person name="Grum-Grzhimaylo A."/>
            <person name="Cardenas M.E."/>
            <person name="Lodge J.D."/>
            <person name="Laessoe T."/>
            <person name="Pedersen O."/>
            <person name="Smith M.E."/>
            <person name="Kuyper T.W."/>
            <person name="Franco-Molano E.A."/>
            <person name="Baroni T.J."/>
            <person name="Aanen D.K."/>
        </authorList>
    </citation>
    <scope>NUCLEOTIDE SEQUENCE</scope>
    <source>
        <strain evidence="4">D49</strain>
    </source>
</reference>
<feature type="compositionally biased region" description="Pro residues" evidence="2">
    <location>
        <begin position="138"/>
        <end position="147"/>
    </location>
</feature>
<dbReference type="Proteomes" id="UP000717328">
    <property type="component" value="Unassembled WGS sequence"/>
</dbReference>
<dbReference type="AlphaFoldDB" id="A0A9P7FWR1"/>
<evidence type="ECO:0000256" key="1">
    <source>
        <dbReference type="ARBA" id="ARBA00022581"/>
    </source>
</evidence>
<reference evidence="4" key="1">
    <citation type="submission" date="2021-02" db="EMBL/GenBank/DDBJ databases">
        <authorList>
            <person name="Nieuwenhuis M."/>
            <person name="Van De Peppel L.J.J."/>
        </authorList>
    </citation>
    <scope>NUCLEOTIDE SEQUENCE</scope>
    <source>
        <strain evidence="4">D49</strain>
    </source>
</reference>
<gene>
    <name evidence="4" type="ORF">H0H81_008729</name>
</gene>
<dbReference type="EMBL" id="JABCKI010005960">
    <property type="protein sequence ID" value="KAG5636222.1"/>
    <property type="molecule type" value="Genomic_DNA"/>
</dbReference>
<feature type="compositionally biased region" description="Polar residues" evidence="2">
    <location>
        <begin position="281"/>
        <end position="290"/>
    </location>
</feature>
<dbReference type="PANTHER" id="PTHR13037:SF24">
    <property type="entry name" value="POLYCOMB PROTEIN PCL-RELATED"/>
    <property type="match status" value="1"/>
</dbReference>
<feature type="region of interest" description="Disordered" evidence="2">
    <location>
        <begin position="1"/>
        <end position="29"/>
    </location>
</feature>